<dbReference type="GO" id="GO:0004499">
    <property type="term" value="F:N,N-dimethylaniline monooxygenase activity"/>
    <property type="evidence" value="ECO:0007669"/>
    <property type="project" value="InterPro"/>
</dbReference>
<keyword evidence="4" id="KW-0560">Oxidoreductase</keyword>
<proteinExistence type="inferred from homology"/>
<reference evidence="5 6" key="1">
    <citation type="submission" date="2016-11" db="EMBL/GenBank/DDBJ databases">
        <title>Genome sequences of unsequenced Mycobacteria.</title>
        <authorList>
            <person name="Greninger A.L."/>
            <person name="Fang F."/>
            <person name="Jerome K.R."/>
        </authorList>
    </citation>
    <scope>NUCLEOTIDE SEQUENCE [LARGE SCALE GENOMIC DNA]</scope>
    <source>
        <strain evidence="5 6">M11</strain>
    </source>
</reference>
<dbReference type="PRINTS" id="PR00368">
    <property type="entry name" value="FADPNR"/>
</dbReference>
<dbReference type="Proteomes" id="UP000186438">
    <property type="component" value="Unassembled WGS sequence"/>
</dbReference>
<dbReference type="InterPro" id="IPR020946">
    <property type="entry name" value="Flavin_mOase-like"/>
</dbReference>
<dbReference type="Gene3D" id="3.50.50.60">
    <property type="entry name" value="FAD/NAD(P)-binding domain"/>
    <property type="match status" value="2"/>
</dbReference>
<dbReference type="OrthoDB" id="5168853at2"/>
<comment type="similarity">
    <text evidence="1">Belongs to the FAD-binding monooxygenase family.</text>
</comment>
<evidence type="ECO:0000256" key="3">
    <source>
        <dbReference type="ARBA" id="ARBA00022827"/>
    </source>
</evidence>
<dbReference type="PANTHER" id="PTHR42877">
    <property type="entry name" value="L-ORNITHINE N(5)-MONOOXYGENASE-RELATED"/>
    <property type="match status" value="1"/>
</dbReference>
<dbReference type="SUPFAM" id="SSF51905">
    <property type="entry name" value="FAD/NAD(P)-binding domain"/>
    <property type="match status" value="1"/>
</dbReference>
<name>A0A1Q4I2C7_9MYCO</name>
<dbReference type="Pfam" id="PF00743">
    <property type="entry name" value="FMO-like"/>
    <property type="match status" value="1"/>
</dbReference>
<dbReference type="GO" id="GO:0050661">
    <property type="term" value="F:NADP binding"/>
    <property type="evidence" value="ECO:0007669"/>
    <property type="project" value="InterPro"/>
</dbReference>
<accession>A0A1Q4I2C7</accession>
<dbReference type="EMBL" id="MPNT01000001">
    <property type="protein sequence ID" value="OJZ76030.1"/>
    <property type="molecule type" value="Genomic_DNA"/>
</dbReference>
<dbReference type="PRINTS" id="PR00411">
    <property type="entry name" value="PNDRDTASEI"/>
</dbReference>
<evidence type="ECO:0000256" key="1">
    <source>
        <dbReference type="ARBA" id="ARBA00010139"/>
    </source>
</evidence>
<evidence type="ECO:0000313" key="6">
    <source>
        <dbReference type="Proteomes" id="UP000186438"/>
    </source>
</evidence>
<evidence type="ECO:0000256" key="2">
    <source>
        <dbReference type="ARBA" id="ARBA00022630"/>
    </source>
</evidence>
<dbReference type="RefSeq" id="WP_073870128.1">
    <property type="nucleotide sequence ID" value="NZ_MPNT01000001.1"/>
</dbReference>
<organism evidence="5 6">
    <name type="scientific">Mycobacterium paraffinicum</name>
    <dbReference type="NCBI Taxonomy" id="53378"/>
    <lineage>
        <taxon>Bacteria</taxon>
        <taxon>Bacillati</taxon>
        <taxon>Actinomycetota</taxon>
        <taxon>Actinomycetes</taxon>
        <taxon>Mycobacteriales</taxon>
        <taxon>Mycobacteriaceae</taxon>
        <taxon>Mycobacterium</taxon>
    </lineage>
</organism>
<dbReference type="PANTHER" id="PTHR42877:SF4">
    <property type="entry name" value="FAD_NAD(P)-BINDING DOMAIN-CONTAINING PROTEIN-RELATED"/>
    <property type="match status" value="1"/>
</dbReference>
<evidence type="ECO:0000313" key="5">
    <source>
        <dbReference type="EMBL" id="OJZ76030.1"/>
    </source>
</evidence>
<keyword evidence="3" id="KW-0274">FAD</keyword>
<keyword evidence="6" id="KW-1185">Reference proteome</keyword>
<dbReference type="AlphaFoldDB" id="A0A1Q4I2C7"/>
<protein>
    <submittedName>
        <fullName evidence="5">Monooxygenase</fullName>
    </submittedName>
</protein>
<keyword evidence="5" id="KW-0503">Monooxygenase</keyword>
<dbReference type="GO" id="GO:0050660">
    <property type="term" value="F:flavin adenine dinucleotide binding"/>
    <property type="evidence" value="ECO:0007669"/>
    <property type="project" value="InterPro"/>
</dbReference>
<comment type="caution">
    <text evidence="5">The sequence shown here is derived from an EMBL/GenBank/DDBJ whole genome shotgun (WGS) entry which is preliminary data.</text>
</comment>
<dbReference type="InterPro" id="IPR051209">
    <property type="entry name" value="FAD-bind_Monooxygenase_sf"/>
</dbReference>
<gene>
    <name evidence="5" type="ORF">BRW65_00815</name>
</gene>
<keyword evidence="2" id="KW-0285">Flavoprotein</keyword>
<dbReference type="InterPro" id="IPR036188">
    <property type="entry name" value="FAD/NAD-bd_sf"/>
</dbReference>
<sequence>MSIAQQAQSELLETTDEQLEDIVQFADPLVLRGVLYQLTGDEELRTKVQTLRAQVMFAEAAIPASEDDIALIQRKAVAFLKSYRDSGGGHLDIGPLDRLEESIRLATGSEPGPDQMAMLIEDLGLDPWARAHKWSQTPDPAKLADFSVTVIGAGYGGLNAAVMLKRAGIPYTHLEKDGGVGGTWYRNRYPGARVDSPSRAYTHVFGTNVDLEYAFCPRAHNQAYFDWVADEHDIRDHIEFDTEVRALTWDDDRAKWKIDVRGPNGDRTIESNAVITAVGFLCQPNMPNIPGMDAFKGQSWHSSRWPEEVKPDGKRIAVIGTGSTGYQMVPELALTAEHVVVFQKEASWVFGIPGYRAPYPWQVKWLERNLPFHKNFMRLRGVDVTSGWDITTDRDPNYSGDPQAISEFNKQMRDNAIEFLAEKLPDSELRAKMTPDYPVWSHRPVLVDTDYNVLDALNRDNVTLVTDAIAEVNETGIRTVDGQQHDVDIIVYATGFRANDYLFPMRVTGRKATLEQTWAETGTCAYRFCMVHGFPNLWMLHGPNTIGGVTPGPWVELVTQFALKCIDRLINNDEKSIDVSEQAYRKYMAEVFERQKTKAWSDPRANSYYQGQGGAPSAVMSPYPPGIIFRLLRYPDFGDMEIR</sequence>
<evidence type="ECO:0000256" key="4">
    <source>
        <dbReference type="ARBA" id="ARBA00023002"/>
    </source>
</evidence>
<dbReference type="STRING" id="53378.BRW65_00815"/>